<evidence type="ECO:0000256" key="3">
    <source>
        <dbReference type="ARBA" id="ARBA00022723"/>
    </source>
</evidence>
<dbReference type="GO" id="GO:0051015">
    <property type="term" value="F:actin filament binding"/>
    <property type="evidence" value="ECO:0007669"/>
    <property type="project" value="UniProtKB-ARBA"/>
</dbReference>
<evidence type="ECO:0000256" key="5">
    <source>
        <dbReference type="ARBA" id="ARBA00023038"/>
    </source>
</evidence>
<evidence type="ECO:0000256" key="1">
    <source>
        <dbReference type="ARBA" id="ARBA00004245"/>
    </source>
</evidence>
<protein>
    <recommendedName>
        <fullName evidence="9">LIM zinc-binding domain-containing protein</fullName>
    </recommendedName>
</protein>
<dbReference type="GO" id="GO:0005856">
    <property type="term" value="C:cytoskeleton"/>
    <property type="evidence" value="ECO:0007669"/>
    <property type="project" value="UniProtKB-SubCell"/>
</dbReference>
<dbReference type="EMBL" id="VDCV01000018">
    <property type="protein sequence ID" value="KAB5513798.1"/>
    <property type="molecule type" value="Genomic_DNA"/>
</dbReference>
<accession>A0A5N5J3J9</accession>
<keyword evidence="7" id="KW-0206">Cytoskeleton</keyword>
<evidence type="ECO:0000313" key="10">
    <source>
        <dbReference type="EMBL" id="KAB5513798.1"/>
    </source>
</evidence>
<evidence type="ECO:0000256" key="7">
    <source>
        <dbReference type="ARBA" id="ARBA00023212"/>
    </source>
</evidence>
<dbReference type="SUPFAM" id="SSF57716">
    <property type="entry name" value="Glucocorticoid receptor-like (DNA-binding domain)"/>
    <property type="match status" value="1"/>
</dbReference>
<comment type="subunit">
    <text evidence="2">Interacts with F-actin.</text>
</comment>
<proteinExistence type="predicted"/>
<keyword evidence="3 8" id="KW-0479">Metal-binding</keyword>
<comment type="caution">
    <text evidence="10">The sequence shown here is derived from an EMBL/GenBank/DDBJ whole genome shotgun (WGS) entry which is preliminary data.</text>
</comment>
<dbReference type="Pfam" id="PF00412">
    <property type="entry name" value="LIM"/>
    <property type="match status" value="1"/>
</dbReference>
<keyword evidence="6" id="KW-0009">Actin-binding</keyword>
<dbReference type="GO" id="GO:0051017">
    <property type="term" value="P:actin filament bundle assembly"/>
    <property type="evidence" value="ECO:0007669"/>
    <property type="project" value="UniProtKB-ARBA"/>
</dbReference>
<evidence type="ECO:0000256" key="4">
    <source>
        <dbReference type="ARBA" id="ARBA00022833"/>
    </source>
</evidence>
<dbReference type="Gene3D" id="2.10.110.10">
    <property type="entry name" value="Cysteine Rich Protein"/>
    <property type="match status" value="1"/>
</dbReference>
<reference evidence="11" key="1">
    <citation type="journal article" date="2019" name="Gigascience">
        <title>De novo genome assembly of the endangered Acer yangbiense, a plant species with extremely small populations endemic to Yunnan Province, China.</title>
        <authorList>
            <person name="Yang J."/>
            <person name="Wariss H.M."/>
            <person name="Tao L."/>
            <person name="Zhang R."/>
            <person name="Yun Q."/>
            <person name="Hollingsworth P."/>
            <person name="Dao Z."/>
            <person name="Luo G."/>
            <person name="Guo H."/>
            <person name="Ma Y."/>
            <person name="Sun W."/>
        </authorList>
    </citation>
    <scope>NUCLEOTIDE SEQUENCE [LARGE SCALE GENOMIC DNA]</scope>
    <source>
        <strain evidence="11">cv. br00</strain>
    </source>
</reference>
<keyword evidence="7" id="KW-0963">Cytoplasm</keyword>
<dbReference type="PANTHER" id="PTHR24206">
    <property type="entry name" value="OS06G0237300 PROTEIN"/>
    <property type="match status" value="1"/>
</dbReference>
<organism evidence="10 11">
    <name type="scientific">Salix brachista</name>
    <dbReference type="NCBI Taxonomy" id="2182728"/>
    <lineage>
        <taxon>Eukaryota</taxon>
        <taxon>Viridiplantae</taxon>
        <taxon>Streptophyta</taxon>
        <taxon>Embryophyta</taxon>
        <taxon>Tracheophyta</taxon>
        <taxon>Spermatophyta</taxon>
        <taxon>Magnoliopsida</taxon>
        <taxon>eudicotyledons</taxon>
        <taxon>Gunneridae</taxon>
        <taxon>Pentapetalae</taxon>
        <taxon>rosids</taxon>
        <taxon>fabids</taxon>
        <taxon>Malpighiales</taxon>
        <taxon>Salicaceae</taxon>
        <taxon>Saliceae</taxon>
        <taxon>Salix</taxon>
    </lineage>
</organism>
<keyword evidence="11" id="KW-1185">Reference proteome</keyword>
<evidence type="ECO:0000256" key="8">
    <source>
        <dbReference type="PROSITE-ProRule" id="PRU00125"/>
    </source>
</evidence>
<feature type="domain" description="LIM zinc-binding" evidence="9">
    <location>
        <begin position="9"/>
        <end position="71"/>
    </location>
</feature>
<keyword evidence="4 8" id="KW-0862">Zinc</keyword>
<evidence type="ECO:0000259" key="9">
    <source>
        <dbReference type="PROSITE" id="PS50023"/>
    </source>
</evidence>
<evidence type="ECO:0000256" key="6">
    <source>
        <dbReference type="ARBA" id="ARBA00023203"/>
    </source>
</evidence>
<dbReference type="PROSITE" id="PS00478">
    <property type="entry name" value="LIM_DOMAIN_1"/>
    <property type="match status" value="1"/>
</dbReference>
<evidence type="ECO:0000256" key="2">
    <source>
        <dbReference type="ARBA" id="ARBA00011385"/>
    </source>
</evidence>
<dbReference type="InterPro" id="IPR001781">
    <property type="entry name" value="Znf_LIM"/>
</dbReference>
<evidence type="ECO:0000313" key="11">
    <source>
        <dbReference type="Proteomes" id="UP000326939"/>
    </source>
</evidence>
<comment type="subcellular location">
    <subcellularLocation>
        <location evidence="1">Cytoplasm</location>
        <location evidence="1">Cytoskeleton</location>
    </subcellularLocation>
</comment>
<gene>
    <name evidence="10" type="ORF">DKX38_027704</name>
</gene>
<dbReference type="Proteomes" id="UP000326939">
    <property type="component" value="Chromosome 18"/>
</dbReference>
<dbReference type="AlphaFoldDB" id="A0A5N5J3J9"/>
<dbReference type="PROSITE" id="PS50023">
    <property type="entry name" value="LIM_DOMAIN_2"/>
    <property type="match status" value="1"/>
</dbReference>
<sequence>MAAFAGTQQKCMACDKTVYLVDKLTADNRIFHKACFRCHHCRGTLKESERLKKKKEDLDGGSRGFEGVDRGSLKKRAMRVGTGDGISVFLMERLGWATIGFVNSPVVVKRGIIWA</sequence>
<dbReference type="GO" id="GO:0046872">
    <property type="term" value="F:metal ion binding"/>
    <property type="evidence" value="ECO:0007669"/>
    <property type="project" value="UniProtKB-KW"/>
</dbReference>
<name>A0A5N5J3J9_9ROSI</name>
<keyword evidence="5 8" id="KW-0440">LIM domain</keyword>